<name>A0AAE0F3L7_9CHLO</name>
<dbReference type="InterPro" id="IPR052636">
    <property type="entry name" value="UDP-D-xylose:L-fucose_XylT"/>
</dbReference>
<dbReference type="InterPro" id="IPR005069">
    <property type="entry name" value="Nucl-diP-sugar_transferase"/>
</dbReference>
<dbReference type="PANTHER" id="PTHR47032">
    <property type="entry name" value="UDP-D-XYLOSE:L-FUCOSE ALPHA-1,3-D-XYLOSYLTRANSFERASE-RELATED"/>
    <property type="match status" value="1"/>
</dbReference>
<dbReference type="AlphaFoldDB" id="A0AAE0F3L7"/>
<accession>A0AAE0F3L7</accession>
<sequence>MIDESDDVAGDAHRWRTKNYVKLVSQRAMILKRIVEMGIDVLYADTDITWYKNPWEHVFGSGERNFYVQQEKSEVVGDYNCSGFLFIRASALMRPLCRNPLPVGALKPFPVAPCRPFQVGAAETLPGWDAQKPFSYCFANKPQDIKGYHGGAAHSTFAIPFKDETKVAYRRPREYSPGGQEIIDLHCTVVRSDVDANEEGESREVSLDEKAIAMGYNASELRMTGGVSDEELAGILGLAMDSRAMELLFSVAEASTTGLPRSEESQEVEHDALTTVPTGRRHRQGGQATLPGNISNFYVVRPTLKISIGQVSAIPAKI</sequence>
<dbReference type="Pfam" id="PF03407">
    <property type="entry name" value="Nucleotid_trans"/>
    <property type="match status" value="1"/>
</dbReference>
<protein>
    <recommendedName>
        <fullName evidence="1">Nucleotide-diphospho-sugar transferase domain-containing protein</fullName>
    </recommendedName>
</protein>
<gene>
    <name evidence="2" type="ORF">CYMTET_39803</name>
</gene>
<feature type="domain" description="Nucleotide-diphospho-sugar transferase" evidence="1">
    <location>
        <begin position="4"/>
        <end position="90"/>
    </location>
</feature>
<dbReference type="GO" id="GO:0005794">
    <property type="term" value="C:Golgi apparatus"/>
    <property type="evidence" value="ECO:0007669"/>
    <property type="project" value="TreeGrafter"/>
</dbReference>
<proteinExistence type="predicted"/>
<keyword evidence="3" id="KW-1185">Reference proteome</keyword>
<evidence type="ECO:0000313" key="2">
    <source>
        <dbReference type="EMBL" id="KAK3250836.1"/>
    </source>
</evidence>
<comment type="caution">
    <text evidence="2">The sequence shown here is derived from an EMBL/GenBank/DDBJ whole genome shotgun (WGS) entry which is preliminary data.</text>
</comment>
<evidence type="ECO:0000313" key="3">
    <source>
        <dbReference type="Proteomes" id="UP001190700"/>
    </source>
</evidence>
<evidence type="ECO:0000259" key="1">
    <source>
        <dbReference type="Pfam" id="PF03407"/>
    </source>
</evidence>
<dbReference type="Proteomes" id="UP001190700">
    <property type="component" value="Unassembled WGS sequence"/>
</dbReference>
<dbReference type="GO" id="GO:0016757">
    <property type="term" value="F:glycosyltransferase activity"/>
    <property type="evidence" value="ECO:0007669"/>
    <property type="project" value="TreeGrafter"/>
</dbReference>
<reference evidence="2 3" key="1">
    <citation type="journal article" date="2015" name="Genome Biol. Evol.">
        <title>Comparative Genomics of a Bacterivorous Green Alga Reveals Evolutionary Causalities and Consequences of Phago-Mixotrophic Mode of Nutrition.</title>
        <authorList>
            <person name="Burns J.A."/>
            <person name="Paasch A."/>
            <person name="Narechania A."/>
            <person name="Kim E."/>
        </authorList>
    </citation>
    <scope>NUCLEOTIDE SEQUENCE [LARGE SCALE GENOMIC DNA]</scope>
    <source>
        <strain evidence="2 3">PLY_AMNH</strain>
    </source>
</reference>
<organism evidence="2 3">
    <name type="scientific">Cymbomonas tetramitiformis</name>
    <dbReference type="NCBI Taxonomy" id="36881"/>
    <lineage>
        <taxon>Eukaryota</taxon>
        <taxon>Viridiplantae</taxon>
        <taxon>Chlorophyta</taxon>
        <taxon>Pyramimonadophyceae</taxon>
        <taxon>Pyramimonadales</taxon>
        <taxon>Pyramimonadaceae</taxon>
        <taxon>Cymbomonas</taxon>
    </lineage>
</organism>
<dbReference type="EMBL" id="LGRX02026456">
    <property type="protein sequence ID" value="KAK3250836.1"/>
    <property type="molecule type" value="Genomic_DNA"/>
</dbReference>
<dbReference type="PANTHER" id="PTHR47032:SF1">
    <property type="entry name" value="UDP-D-XYLOSE:L-FUCOSE ALPHA-1,3-D-XYLOSYLTRANSFERASE-RELATED"/>
    <property type="match status" value="1"/>
</dbReference>